<proteinExistence type="predicted"/>
<dbReference type="InterPro" id="IPR036388">
    <property type="entry name" value="WH-like_DNA-bd_sf"/>
</dbReference>
<keyword evidence="1 3" id="KW-0238">DNA-binding</keyword>
<comment type="caution">
    <text evidence="2">Lacks conserved residue(s) required for the propagation of feature annotation.</text>
</comment>
<dbReference type="PROSITE" id="PS50110">
    <property type="entry name" value="RESPONSE_REGULATORY"/>
    <property type="match status" value="1"/>
</dbReference>
<dbReference type="GO" id="GO:0006355">
    <property type="term" value="P:regulation of DNA-templated transcription"/>
    <property type="evidence" value="ECO:0007669"/>
    <property type="project" value="InterPro"/>
</dbReference>
<dbReference type="Pfam" id="PF00486">
    <property type="entry name" value="Trans_reg_C"/>
    <property type="match status" value="1"/>
</dbReference>
<evidence type="ECO:0000259" key="5">
    <source>
        <dbReference type="PROSITE" id="PS51755"/>
    </source>
</evidence>
<evidence type="ECO:0000256" key="2">
    <source>
        <dbReference type="PROSITE-ProRule" id="PRU00169"/>
    </source>
</evidence>
<evidence type="ECO:0000256" key="3">
    <source>
        <dbReference type="PROSITE-ProRule" id="PRU01091"/>
    </source>
</evidence>
<feature type="domain" description="Response regulatory" evidence="4">
    <location>
        <begin position="1"/>
        <end position="111"/>
    </location>
</feature>
<comment type="caution">
    <text evidence="6">The sequence shown here is derived from an EMBL/GenBank/DDBJ whole genome shotgun (WGS) entry which is preliminary data.</text>
</comment>
<evidence type="ECO:0000259" key="4">
    <source>
        <dbReference type="PROSITE" id="PS50110"/>
    </source>
</evidence>
<keyword evidence="7" id="KW-1185">Reference proteome</keyword>
<dbReference type="GO" id="GO:0000976">
    <property type="term" value="F:transcription cis-regulatory region binding"/>
    <property type="evidence" value="ECO:0007669"/>
    <property type="project" value="TreeGrafter"/>
</dbReference>
<reference evidence="6" key="2">
    <citation type="submission" date="2020-09" db="EMBL/GenBank/DDBJ databases">
        <authorList>
            <person name="Sun Q."/>
            <person name="Ohkuma M."/>
        </authorList>
    </citation>
    <scope>NUCLEOTIDE SEQUENCE</scope>
    <source>
        <strain evidence="6">JCM 31311</strain>
    </source>
</reference>
<dbReference type="AlphaFoldDB" id="A0A918F9A9"/>
<dbReference type="InterPro" id="IPR001867">
    <property type="entry name" value="OmpR/PhoB-type_DNA-bd"/>
</dbReference>
<dbReference type="Proteomes" id="UP000603865">
    <property type="component" value="Unassembled WGS sequence"/>
</dbReference>
<accession>A0A918F9A9</accession>
<dbReference type="SMART" id="SM00862">
    <property type="entry name" value="Trans_reg_C"/>
    <property type="match status" value="1"/>
</dbReference>
<feature type="DNA-binding region" description="OmpR/PhoB-type" evidence="3">
    <location>
        <begin position="123"/>
        <end position="220"/>
    </location>
</feature>
<dbReference type="GO" id="GO:0000156">
    <property type="term" value="F:phosphorelay response regulator activity"/>
    <property type="evidence" value="ECO:0007669"/>
    <property type="project" value="TreeGrafter"/>
</dbReference>
<organism evidence="6 7">
    <name type="scientific">Deinococcus ruber</name>
    <dbReference type="NCBI Taxonomy" id="1848197"/>
    <lineage>
        <taxon>Bacteria</taxon>
        <taxon>Thermotogati</taxon>
        <taxon>Deinococcota</taxon>
        <taxon>Deinococci</taxon>
        <taxon>Deinococcales</taxon>
        <taxon>Deinococcaceae</taxon>
        <taxon>Deinococcus</taxon>
    </lineage>
</organism>
<feature type="domain" description="OmpR/PhoB-type" evidence="5">
    <location>
        <begin position="123"/>
        <end position="220"/>
    </location>
</feature>
<name>A0A918F9A9_9DEIO</name>
<dbReference type="Gene3D" id="1.10.10.10">
    <property type="entry name" value="Winged helix-like DNA-binding domain superfamily/Winged helix DNA-binding domain"/>
    <property type="match status" value="1"/>
</dbReference>
<dbReference type="InterPro" id="IPR039420">
    <property type="entry name" value="WalR-like"/>
</dbReference>
<dbReference type="EMBL" id="BMQL01000021">
    <property type="protein sequence ID" value="GGR17777.1"/>
    <property type="molecule type" value="Genomic_DNA"/>
</dbReference>
<sequence>MNVLVFIIKNEPQIAAALEAYVCQGSARVEATADDGNGLSFLNSTVSDALPNLSGLDVLRTLRADGQTPVMLMTARVGESAQVLRLECRADNLESKPCIPHDVMARLRTVLQDALPRSDGSSSRVYRVGNLEIDTGTVRVRLSGEVLPMTPAEFRLLVCMASSPGRAFTRAELLAAALPGSEARERVVDAHMGSARRKLEAGGGSGLLQTVRAVGYRLTGDG</sequence>
<evidence type="ECO:0000256" key="1">
    <source>
        <dbReference type="ARBA" id="ARBA00023125"/>
    </source>
</evidence>
<dbReference type="PANTHER" id="PTHR48111">
    <property type="entry name" value="REGULATOR OF RPOS"/>
    <property type="match status" value="1"/>
</dbReference>
<dbReference type="InterPro" id="IPR011006">
    <property type="entry name" value="CheY-like_superfamily"/>
</dbReference>
<dbReference type="GO" id="GO:0005829">
    <property type="term" value="C:cytosol"/>
    <property type="evidence" value="ECO:0007669"/>
    <property type="project" value="TreeGrafter"/>
</dbReference>
<reference evidence="6" key="1">
    <citation type="journal article" date="2014" name="Int. J. Syst. Evol. Microbiol.">
        <title>Complete genome sequence of Corynebacterium casei LMG S-19264T (=DSM 44701T), isolated from a smear-ripened cheese.</title>
        <authorList>
            <consortium name="US DOE Joint Genome Institute (JGI-PGF)"/>
            <person name="Walter F."/>
            <person name="Albersmeier A."/>
            <person name="Kalinowski J."/>
            <person name="Ruckert C."/>
        </authorList>
    </citation>
    <scope>NUCLEOTIDE SEQUENCE</scope>
    <source>
        <strain evidence="6">JCM 31311</strain>
    </source>
</reference>
<dbReference type="SUPFAM" id="SSF52172">
    <property type="entry name" value="CheY-like"/>
    <property type="match status" value="1"/>
</dbReference>
<dbReference type="SUPFAM" id="SSF46894">
    <property type="entry name" value="C-terminal effector domain of the bipartite response regulators"/>
    <property type="match status" value="1"/>
</dbReference>
<gene>
    <name evidence="6" type="ORF">GCM10008957_33140</name>
</gene>
<dbReference type="Gene3D" id="3.40.50.2300">
    <property type="match status" value="1"/>
</dbReference>
<dbReference type="GO" id="GO:0032993">
    <property type="term" value="C:protein-DNA complex"/>
    <property type="evidence" value="ECO:0007669"/>
    <property type="project" value="TreeGrafter"/>
</dbReference>
<dbReference type="InterPro" id="IPR001789">
    <property type="entry name" value="Sig_transdc_resp-reg_receiver"/>
</dbReference>
<protein>
    <submittedName>
        <fullName evidence="6">DNA-binding response regulator</fullName>
    </submittedName>
</protein>
<evidence type="ECO:0000313" key="6">
    <source>
        <dbReference type="EMBL" id="GGR17777.1"/>
    </source>
</evidence>
<dbReference type="PROSITE" id="PS51755">
    <property type="entry name" value="OMPR_PHOB"/>
    <property type="match status" value="1"/>
</dbReference>
<dbReference type="CDD" id="cd00383">
    <property type="entry name" value="trans_reg_C"/>
    <property type="match status" value="1"/>
</dbReference>
<dbReference type="InterPro" id="IPR016032">
    <property type="entry name" value="Sig_transdc_resp-reg_C-effctor"/>
</dbReference>
<dbReference type="PANTHER" id="PTHR48111:SF59">
    <property type="entry name" value="TRANSCRIPTIONAL REGULATORY PROTEIN BAER"/>
    <property type="match status" value="1"/>
</dbReference>
<evidence type="ECO:0000313" key="7">
    <source>
        <dbReference type="Proteomes" id="UP000603865"/>
    </source>
</evidence>